<dbReference type="InterPro" id="IPR003439">
    <property type="entry name" value="ABC_transporter-like_ATP-bd"/>
</dbReference>
<dbReference type="InterPro" id="IPR017871">
    <property type="entry name" value="ABC_transporter-like_CS"/>
</dbReference>
<evidence type="ECO:0000256" key="8">
    <source>
        <dbReference type="SAM" id="MobiDB-lite"/>
    </source>
</evidence>
<feature type="transmembrane region" description="Helical" evidence="9">
    <location>
        <begin position="610"/>
        <end position="634"/>
    </location>
</feature>
<feature type="region of interest" description="Disordered" evidence="8">
    <location>
        <begin position="320"/>
        <end position="354"/>
    </location>
</feature>
<evidence type="ECO:0000256" key="6">
    <source>
        <dbReference type="ARBA" id="ARBA00022989"/>
    </source>
</evidence>
<name>A0A7D9LHE0_PARCT</name>
<dbReference type="EMBL" id="CACRXK020018314">
    <property type="protein sequence ID" value="CAB4032326.1"/>
    <property type="molecule type" value="Genomic_DNA"/>
</dbReference>
<dbReference type="AlphaFoldDB" id="A0A7D9LHE0"/>
<feature type="region of interest" description="Disordered" evidence="8">
    <location>
        <begin position="252"/>
        <end position="274"/>
    </location>
</feature>
<dbReference type="Gene3D" id="3.40.50.300">
    <property type="entry name" value="P-loop containing nucleotide triphosphate hydrolases"/>
    <property type="match status" value="1"/>
</dbReference>
<dbReference type="InterPro" id="IPR027417">
    <property type="entry name" value="P-loop_NTPase"/>
</dbReference>
<dbReference type="OrthoDB" id="10066937at2759"/>
<dbReference type="GO" id="GO:0015421">
    <property type="term" value="F:ABC-type oligopeptide transporter activity"/>
    <property type="evidence" value="ECO:0007669"/>
    <property type="project" value="TreeGrafter"/>
</dbReference>
<sequence>MKRNKQLILVVRETTTSFTTSCIIENERHDTLRASLIFLCLELRPISGPCAVIRVDPAPGFASLSNDEELRRHKITVEIGRVKNVNKNPVAEKCIAELGDELLRVSPEGGAVSPVTLAIATANLNTRIRDRGLSAREMWYQRDQFTNSQLPISDLHLIREQHSHRIHNHPASEKSKTPSGQRRASPALQVGDLVYITSDGSKTRARDRYLVVSIDGSWCNVRKFAGSQLRSSPYRIKLSECFLVTNNFTAPPPSPRLHQPHKYTPAAEPKPPCPPRVPEKLSLPPYNDDCVLPLSHTTCFPGPDYKHFPSNSYKADELITSLPSPCQSPSTPAASEDSPAPRRSSRQRHSPVKVGSYDIKSLNVKWLRSHIGVVSQEPVLFATTIAENISYGREGATMADIEKVAKQANAHNFISQFPQGYHTLCGERGAQMSGGQKQRIAIARALIRNPRILLLDEATSALDTESESIVQDALDKASEGRTTIVIAHRLSTIKNADMIVAVDQGKVNQIGTNDELMAAGGIYKDLVTLQMLAAEKDKAAEPEDKGDDEEKVDMQLSISSSGSVAANVRFGRQLSRQLSRKSMVKDEIIIEEDVEPAPIFKVIKLNFPEWRWMAIGSIGSALTGAFPFVFALILGELMGVLQHNPYIEAERETMRDDSRKWALMFLAIGAGTATGFILQNWMFAKAGETLTARLRKKAFAAMLRQ</sequence>
<comment type="subcellular location">
    <subcellularLocation>
        <location evidence="1">Membrane</location>
        <topology evidence="1">Multi-pass membrane protein</topology>
    </subcellularLocation>
</comment>
<dbReference type="FunFam" id="3.40.50.300:FF:000604">
    <property type="entry name" value="ABC transporter B family member 28"/>
    <property type="match status" value="1"/>
</dbReference>
<dbReference type="InterPro" id="IPR011527">
    <property type="entry name" value="ABC1_TM_dom"/>
</dbReference>
<dbReference type="PANTHER" id="PTHR43394">
    <property type="entry name" value="ATP-DEPENDENT PERMEASE MDL1, MITOCHONDRIAL"/>
    <property type="match status" value="1"/>
</dbReference>
<dbReference type="PROSITE" id="PS50929">
    <property type="entry name" value="ABC_TM1F"/>
    <property type="match status" value="1"/>
</dbReference>
<evidence type="ECO:0000313" key="10">
    <source>
        <dbReference type="EMBL" id="CAB4032326.1"/>
    </source>
</evidence>
<dbReference type="Pfam" id="PF00005">
    <property type="entry name" value="ABC_tran"/>
    <property type="match status" value="1"/>
</dbReference>
<feature type="non-terminal residue" evidence="10">
    <location>
        <position position="1"/>
    </location>
</feature>
<keyword evidence="6 9" id="KW-1133">Transmembrane helix</keyword>
<evidence type="ECO:0000256" key="3">
    <source>
        <dbReference type="ARBA" id="ARBA00022692"/>
    </source>
</evidence>
<feature type="region of interest" description="Disordered" evidence="8">
    <location>
        <begin position="166"/>
        <end position="185"/>
    </location>
</feature>
<proteinExistence type="predicted"/>
<dbReference type="InterPro" id="IPR039421">
    <property type="entry name" value="Type_1_exporter"/>
</dbReference>
<keyword evidence="2" id="KW-0813">Transport</keyword>
<dbReference type="PANTHER" id="PTHR43394:SF27">
    <property type="entry name" value="ATP-DEPENDENT TRANSLOCASE ABCB1-LIKE"/>
    <property type="match status" value="1"/>
</dbReference>
<dbReference type="PROSITE" id="PS50893">
    <property type="entry name" value="ABC_TRANSPORTER_2"/>
    <property type="match status" value="1"/>
</dbReference>
<dbReference type="GO" id="GO:0005743">
    <property type="term" value="C:mitochondrial inner membrane"/>
    <property type="evidence" value="ECO:0007669"/>
    <property type="project" value="TreeGrafter"/>
</dbReference>
<keyword evidence="4" id="KW-0547">Nucleotide-binding</keyword>
<evidence type="ECO:0000313" key="11">
    <source>
        <dbReference type="Proteomes" id="UP001152795"/>
    </source>
</evidence>
<evidence type="ECO:0000256" key="1">
    <source>
        <dbReference type="ARBA" id="ARBA00004141"/>
    </source>
</evidence>
<dbReference type="GO" id="GO:0090374">
    <property type="term" value="P:oligopeptide export from mitochondrion"/>
    <property type="evidence" value="ECO:0007669"/>
    <property type="project" value="TreeGrafter"/>
</dbReference>
<dbReference type="PROSITE" id="PS00211">
    <property type="entry name" value="ABC_TRANSPORTER_1"/>
    <property type="match status" value="1"/>
</dbReference>
<dbReference type="SUPFAM" id="SSF52540">
    <property type="entry name" value="P-loop containing nucleoside triphosphate hydrolases"/>
    <property type="match status" value="1"/>
</dbReference>
<keyword evidence="7 9" id="KW-0472">Membrane</keyword>
<comment type="caution">
    <text evidence="10">The sequence shown here is derived from an EMBL/GenBank/DDBJ whole genome shotgun (WGS) entry which is preliminary data.</text>
</comment>
<evidence type="ECO:0000256" key="2">
    <source>
        <dbReference type="ARBA" id="ARBA00022448"/>
    </source>
</evidence>
<dbReference type="Gene3D" id="1.20.1560.10">
    <property type="entry name" value="ABC transporter type 1, transmembrane domain"/>
    <property type="match status" value="2"/>
</dbReference>
<keyword evidence="5" id="KW-0067">ATP-binding</keyword>
<dbReference type="GO" id="GO:0016887">
    <property type="term" value="F:ATP hydrolysis activity"/>
    <property type="evidence" value="ECO:0007669"/>
    <property type="project" value="InterPro"/>
</dbReference>
<dbReference type="Proteomes" id="UP001152795">
    <property type="component" value="Unassembled WGS sequence"/>
</dbReference>
<evidence type="ECO:0000256" key="5">
    <source>
        <dbReference type="ARBA" id="ARBA00022840"/>
    </source>
</evidence>
<organism evidence="10 11">
    <name type="scientific">Paramuricea clavata</name>
    <name type="common">Red gorgonian</name>
    <name type="synonym">Violescent sea-whip</name>
    <dbReference type="NCBI Taxonomy" id="317549"/>
    <lineage>
        <taxon>Eukaryota</taxon>
        <taxon>Metazoa</taxon>
        <taxon>Cnidaria</taxon>
        <taxon>Anthozoa</taxon>
        <taxon>Octocorallia</taxon>
        <taxon>Malacalcyonacea</taxon>
        <taxon>Plexauridae</taxon>
        <taxon>Paramuricea</taxon>
    </lineage>
</organism>
<feature type="transmembrane region" description="Helical" evidence="9">
    <location>
        <begin position="661"/>
        <end position="683"/>
    </location>
</feature>
<accession>A0A7D9LHE0</accession>
<feature type="compositionally biased region" description="Polar residues" evidence="8">
    <location>
        <begin position="321"/>
        <end position="333"/>
    </location>
</feature>
<keyword evidence="11" id="KW-1185">Reference proteome</keyword>
<dbReference type="SUPFAM" id="SSF90123">
    <property type="entry name" value="ABC transporter transmembrane region"/>
    <property type="match status" value="1"/>
</dbReference>
<evidence type="ECO:0000256" key="4">
    <source>
        <dbReference type="ARBA" id="ARBA00022741"/>
    </source>
</evidence>
<keyword evidence="3 9" id="KW-0812">Transmembrane</keyword>
<gene>
    <name evidence="10" type="ORF">PACLA_8A032454</name>
</gene>
<evidence type="ECO:0000256" key="9">
    <source>
        <dbReference type="SAM" id="Phobius"/>
    </source>
</evidence>
<reference evidence="10" key="1">
    <citation type="submission" date="2020-04" db="EMBL/GenBank/DDBJ databases">
        <authorList>
            <person name="Alioto T."/>
            <person name="Alioto T."/>
            <person name="Gomez Garrido J."/>
        </authorList>
    </citation>
    <scope>NUCLEOTIDE SEQUENCE</scope>
    <source>
        <strain evidence="10">A484AB</strain>
    </source>
</reference>
<dbReference type="Pfam" id="PF00664">
    <property type="entry name" value="ABC_membrane"/>
    <property type="match status" value="1"/>
</dbReference>
<dbReference type="GO" id="GO:0005524">
    <property type="term" value="F:ATP binding"/>
    <property type="evidence" value="ECO:0007669"/>
    <property type="project" value="UniProtKB-KW"/>
</dbReference>
<protein>
    <submittedName>
        <fullName evidence="10">Multidrug resistance 1-like</fullName>
    </submittedName>
</protein>
<evidence type="ECO:0000256" key="7">
    <source>
        <dbReference type="ARBA" id="ARBA00023136"/>
    </source>
</evidence>
<dbReference type="InterPro" id="IPR036640">
    <property type="entry name" value="ABC1_TM_sf"/>
</dbReference>